<evidence type="ECO:0000313" key="1">
    <source>
        <dbReference type="EMBL" id="KAJ8932472.1"/>
    </source>
</evidence>
<comment type="caution">
    <text evidence="1">The sequence shown here is derived from an EMBL/GenBank/DDBJ whole genome shotgun (WGS) entry which is preliminary data.</text>
</comment>
<dbReference type="AlphaFoldDB" id="A0AAV8X249"/>
<reference evidence="1" key="1">
    <citation type="journal article" date="2023" name="Insect Mol. Biol.">
        <title>Genome sequencing provides insights into the evolution of gene families encoding plant cell wall-degrading enzymes in longhorned beetles.</title>
        <authorList>
            <person name="Shin N.R."/>
            <person name="Okamura Y."/>
            <person name="Kirsch R."/>
            <person name="Pauchet Y."/>
        </authorList>
    </citation>
    <scope>NUCLEOTIDE SEQUENCE</scope>
    <source>
        <strain evidence="1">AMC_N1</strain>
    </source>
</reference>
<accession>A0AAV8X249</accession>
<sequence length="200" mass="23033">MTNNVTFDNNRYCVSLPWKDQCVGVDSNFNGALNRLKSLTRRLANTGIFEEYDYAIREYIDNDCAELSPRVPDSNKTYFMPHRAVYRDDKDTSRIRVVFDASAHAPSLPSLNDVLLQGENLVPNLLRMLMNHRVEKDNGEVDCRWPADGPTTAETETVSLLALQRNETQTNEPIFAIENYSSLERIFKNYRLFPFCGIKR</sequence>
<keyword evidence="2" id="KW-1185">Reference proteome</keyword>
<organism evidence="1 2">
    <name type="scientific">Aromia moschata</name>
    <dbReference type="NCBI Taxonomy" id="1265417"/>
    <lineage>
        <taxon>Eukaryota</taxon>
        <taxon>Metazoa</taxon>
        <taxon>Ecdysozoa</taxon>
        <taxon>Arthropoda</taxon>
        <taxon>Hexapoda</taxon>
        <taxon>Insecta</taxon>
        <taxon>Pterygota</taxon>
        <taxon>Neoptera</taxon>
        <taxon>Endopterygota</taxon>
        <taxon>Coleoptera</taxon>
        <taxon>Polyphaga</taxon>
        <taxon>Cucujiformia</taxon>
        <taxon>Chrysomeloidea</taxon>
        <taxon>Cerambycidae</taxon>
        <taxon>Cerambycinae</taxon>
        <taxon>Callichromatini</taxon>
        <taxon>Aromia</taxon>
    </lineage>
</organism>
<proteinExistence type="predicted"/>
<dbReference type="Proteomes" id="UP001162162">
    <property type="component" value="Unassembled WGS sequence"/>
</dbReference>
<dbReference type="PANTHER" id="PTHR47331:SF1">
    <property type="entry name" value="GAG-LIKE PROTEIN"/>
    <property type="match status" value="1"/>
</dbReference>
<dbReference type="EMBL" id="JAPWTK010001458">
    <property type="protein sequence ID" value="KAJ8932472.1"/>
    <property type="molecule type" value="Genomic_DNA"/>
</dbReference>
<protein>
    <submittedName>
        <fullName evidence="1">Uncharacterized protein</fullName>
    </submittedName>
</protein>
<name>A0AAV8X249_9CUCU</name>
<gene>
    <name evidence="1" type="ORF">NQ318_023341</name>
</gene>
<dbReference type="PANTHER" id="PTHR47331">
    <property type="entry name" value="PHD-TYPE DOMAIN-CONTAINING PROTEIN"/>
    <property type="match status" value="1"/>
</dbReference>
<evidence type="ECO:0000313" key="2">
    <source>
        <dbReference type="Proteomes" id="UP001162162"/>
    </source>
</evidence>